<proteinExistence type="predicted"/>
<protein>
    <submittedName>
        <fullName evidence="1">Uncharacterized protein</fullName>
    </submittedName>
</protein>
<accession>A0A0V0YXX5</accession>
<evidence type="ECO:0000313" key="1">
    <source>
        <dbReference type="EMBL" id="KRY04883.1"/>
    </source>
</evidence>
<organism evidence="1 2">
    <name type="scientific">Trichinella spiralis</name>
    <name type="common">Trichina worm</name>
    <dbReference type="NCBI Taxonomy" id="6334"/>
    <lineage>
        <taxon>Eukaryota</taxon>
        <taxon>Metazoa</taxon>
        <taxon>Ecdysozoa</taxon>
        <taxon>Nematoda</taxon>
        <taxon>Enoplea</taxon>
        <taxon>Dorylaimia</taxon>
        <taxon>Trichinellida</taxon>
        <taxon>Trichinellidae</taxon>
        <taxon>Trichinella</taxon>
    </lineage>
</organism>
<comment type="caution">
    <text evidence="1">The sequence shown here is derived from an EMBL/GenBank/DDBJ whole genome shotgun (WGS) entry which is preliminary data.</text>
</comment>
<dbReference type="EMBL" id="JYDH01003997">
    <property type="protein sequence ID" value="KRY04883.1"/>
    <property type="molecule type" value="Genomic_DNA"/>
</dbReference>
<dbReference type="Proteomes" id="UP000054776">
    <property type="component" value="Unassembled WGS sequence"/>
</dbReference>
<keyword evidence="2" id="KW-1185">Reference proteome</keyword>
<name>A0A0V0YXX5_TRISP</name>
<gene>
    <name evidence="1" type="ORF">T01_10915</name>
</gene>
<evidence type="ECO:0000313" key="2">
    <source>
        <dbReference type="Proteomes" id="UP000054776"/>
    </source>
</evidence>
<sequence length="38" mass="4530">MSSKRKFSLDRLVVVHPRMQRKKLCLLLTENVSNKLFN</sequence>
<dbReference type="AlphaFoldDB" id="A0A0V0YXX5"/>
<dbReference type="InParanoid" id="A0A0V0YXX5"/>
<reference evidence="1 2" key="1">
    <citation type="submission" date="2015-01" db="EMBL/GenBank/DDBJ databases">
        <title>Evolution of Trichinella species and genotypes.</title>
        <authorList>
            <person name="Korhonen P.K."/>
            <person name="Edoardo P."/>
            <person name="Giuseppe L.R."/>
            <person name="Gasser R.B."/>
        </authorList>
    </citation>
    <scope>NUCLEOTIDE SEQUENCE [LARGE SCALE GENOMIC DNA]</scope>
    <source>
        <strain evidence="1">ISS3</strain>
    </source>
</reference>